<reference evidence="1 2" key="1">
    <citation type="submission" date="2024-07" db="EMBL/GenBank/DDBJ databases">
        <title>Characterization of a bacterium isolated from hydrolysated instant sea cucumber by whole-genome sequencing and metabolomics.</title>
        <authorList>
            <person name="Luo X."/>
            <person name="Zhang Z."/>
            <person name="Zheng Z."/>
            <person name="Zhang W."/>
            <person name="Ming T."/>
            <person name="Jiao L."/>
            <person name="Su X."/>
            <person name="Kong F."/>
            <person name="Xu J."/>
        </authorList>
    </citation>
    <scope>NUCLEOTIDE SEQUENCE [LARGE SCALE GENOMIC DNA]</scope>
    <source>
        <strain evidence="1 2">XL-2024</strain>
    </source>
</reference>
<evidence type="ECO:0000313" key="1">
    <source>
        <dbReference type="EMBL" id="MEX3743975.1"/>
    </source>
</evidence>
<dbReference type="RefSeq" id="WP_368634993.1">
    <property type="nucleotide sequence ID" value="NZ_JBFRHK010000001.1"/>
</dbReference>
<name>A0ABV3VSV0_9BACI</name>
<evidence type="ECO:0000313" key="2">
    <source>
        <dbReference type="Proteomes" id="UP001558534"/>
    </source>
</evidence>
<proteinExistence type="predicted"/>
<accession>A0ABV3VSV0</accession>
<dbReference type="Proteomes" id="UP001558534">
    <property type="component" value="Unassembled WGS sequence"/>
</dbReference>
<keyword evidence="2" id="KW-1185">Reference proteome</keyword>
<organism evidence="1 2">
    <name type="scientific">Lysinibacillus xylanilyticus</name>
    <dbReference type="NCBI Taxonomy" id="582475"/>
    <lineage>
        <taxon>Bacteria</taxon>
        <taxon>Bacillati</taxon>
        <taxon>Bacillota</taxon>
        <taxon>Bacilli</taxon>
        <taxon>Bacillales</taxon>
        <taxon>Bacillaceae</taxon>
        <taxon>Lysinibacillus</taxon>
    </lineage>
</organism>
<comment type="caution">
    <text evidence="1">The sequence shown here is derived from an EMBL/GenBank/DDBJ whole genome shotgun (WGS) entry which is preliminary data.</text>
</comment>
<dbReference type="EMBL" id="JBFRHK010000001">
    <property type="protein sequence ID" value="MEX3743975.1"/>
    <property type="molecule type" value="Genomic_DNA"/>
</dbReference>
<protein>
    <submittedName>
        <fullName evidence="1">Uncharacterized protein</fullName>
    </submittedName>
</protein>
<gene>
    <name evidence="1" type="ORF">AB1300_02375</name>
</gene>
<sequence>MYEIEATLPMASGGTSDPVFIEVQRRVYSSNKRNSEYEFKVAEAATYSISSR</sequence>